<dbReference type="AlphaFoldDB" id="A0A0E9VWP1"/>
<evidence type="ECO:0000313" key="1">
    <source>
        <dbReference type="EMBL" id="JAH82564.1"/>
    </source>
</evidence>
<reference evidence="1" key="1">
    <citation type="submission" date="2014-11" db="EMBL/GenBank/DDBJ databases">
        <authorList>
            <person name="Amaro Gonzalez C."/>
        </authorList>
    </citation>
    <scope>NUCLEOTIDE SEQUENCE</scope>
</reference>
<reference evidence="1" key="2">
    <citation type="journal article" date="2015" name="Fish Shellfish Immunol.">
        <title>Early steps in the European eel (Anguilla anguilla)-Vibrio vulnificus interaction in the gills: Role of the RtxA13 toxin.</title>
        <authorList>
            <person name="Callol A."/>
            <person name="Pajuelo D."/>
            <person name="Ebbesson L."/>
            <person name="Teles M."/>
            <person name="MacKenzie S."/>
            <person name="Amaro C."/>
        </authorList>
    </citation>
    <scope>NUCLEOTIDE SEQUENCE</scope>
</reference>
<name>A0A0E9VWP1_ANGAN</name>
<accession>A0A0E9VWP1</accession>
<proteinExistence type="predicted"/>
<protein>
    <submittedName>
        <fullName evidence="1">Uncharacterized protein</fullName>
    </submittedName>
</protein>
<dbReference type="EMBL" id="GBXM01026013">
    <property type="protein sequence ID" value="JAH82564.1"/>
    <property type="molecule type" value="Transcribed_RNA"/>
</dbReference>
<organism evidence="1">
    <name type="scientific">Anguilla anguilla</name>
    <name type="common">European freshwater eel</name>
    <name type="synonym">Muraena anguilla</name>
    <dbReference type="NCBI Taxonomy" id="7936"/>
    <lineage>
        <taxon>Eukaryota</taxon>
        <taxon>Metazoa</taxon>
        <taxon>Chordata</taxon>
        <taxon>Craniata</taxon>
        <taxon>Vertebrata</taxon>
        <taxon>Euteleostomi</taxon>
        <taxon>Actinopterygii</taxon>
        <taxon>Neopterygii</taxon>
        <taxon>Teleostei</taxon>
        <taxon>Anguilliformes</taxon>
        <taxon>Anguillidae</taxon>
        <taxon>Anguilla</taxon>
    </lineage>
</organism>
<sequence length="18" mass="1918">MVSILVASVSLMSNCFNC</sequence>